<evidence type="ECO:0000313" key="1">
    <source>
        <dbReference type="EMBL" id="KAJ3559370.1"/>
    </source>
</evidence>
<evidence type="ECO:0000313" key="2">
    <source>
        <dbReference type="Proteomes" id="UP001148662"/>
    </source>
</evidence>
<comment type="caution">
    <text evidence="1">The sequence shown here is derived from an EMBL/GenBank/DDBJ whole genome shotgun (WGS) entry which is preliminary data.</text>
</comment>
<gene>
    <name evidence="1" type="ORF">NM688_g389</name>
</gene>
<organism evidence="1 2">
    <name type="scientific">Phlebia brevispora</name>
    <dbReference type="NCBI Taxonomy" id="194682"/>
    <lineage>
        <taxon>Eukaryota</taxon>
        <taxon>Fungi</taxon>
        <taxon>Dikarya</taxon>
        <taxon>Basidiomycota</taxon>
        <taxon>Agaricomycotina</taxon>
        <taxon>Agaricomycetes</taxon>
        <taxon>Polyporales</taxon>
        <taxon>Meruliaceae</taxon>
        <taxon>Phlebia</taxon>
    </lineage>
</organism>
<proteinExistence type="predicted"/>
<dbReference type="EMBL" id="JANHOG010000030">
    <property type="protein sequence ID" value="KAJ3559370.1"/>
    <property type="molecule type" value="Genomic_DNA"/>
</dbReference>
<keyword evidence="2" id="KW-1185">Reference proteome</keyword>
<accession>A0ACC1TE59</accession>
<reference evidence="1" key="1">
    <citation type="submission" date="2022-07" db="EMBL/GenBank/DDBJ databases">
        <title>Genome Sequence of Phlebia brevispora.</title>
        <authorList>
            <person name="Buettner E."/>
        </authorList>
    </citation>
    <scope>NUCLEOTIDE SEQUENCE</scope>
    <source>
        <strain evidence="1">MPL23</strain>
    </source>
</reference>
<name>A0ACC1TE59_9APHY</name>
<sequence>MVLAHLLRICARKLLEKKKEFEAVQALERASAKFLKRMEDLGDDFDVIADAGTVCGQVLEQWPNMFRILNLFLSSRETNPESDEAGEGSTVGQRLVRVPIEELQHGERHTS</sequence>
<dbReference type="Proteomes" id="UP001148662">
    <property type="component" value="Unassembled WGS sequence"/>
</dbReference>
<protein>
    <submittedName>
        <fullName evidence="1">Uncharacterized protein</fullName>
    </submittedName>
</protein>